<dbReference type="RefSeq" id="WP_069177387.1">
    <property type="nucleotide sequence ID" value="NZ_CP017037.1"/>
</dbReference>
<keyword evidence="13" id="KW-1185">Reference proteome</keyword>
<dbReference type="PANTHER" id="PTHR43148">
    <property type="entry name" value="GLYCERALDEHYDE-3-PHOSPHATE DEHYDROGENASE 2"/>
    <property type="match status" value="1"/>
</dbReference>
<dbReference type="SMART" id="SM00846">
    <property type="entry name" value="Gp_dh_N"/>
    <property type="match status" value="1"/>
</dbReference>
<dbReference type="InterPro" id="IPR020831">
    <property type="entry name" value="GlycerAld/Erythrose_P_DH"/>
</dbReference>
<reference evidence="12" key="1">
    <citation type="submission" date="2016-08" db="EMBL/GenBank/DDBJ databases">
        <authorList>
            <person name="Holder M.E."/>
            <person name="Ajami N.J."/>
            <person name="Petrosino J.F."/>
        </authorList>
    </citation>
    <scope>NUCLEOTIDE SEQUENCE [LARGE SCALE GENOMIC DNA]</scope>
    <source>
        <strain evidence="12">F0677</strain>
    </source>
</reference>
<dbReference type="EMBL" id="CP017037">
    <property type="protein sequence ID" value="AOH39628.1"/>
    <property type="molecule type" value="Genomic_DNA"/>
</dbReference>
<evidence type="ECO:0000256" key="5">
    <source>
        <dbReference type="PIRSR" id="PIRSR000149-3"/>
    </source>
</evidence>
<evidence type="ECO:0000259" key="9">
    <source>
        <dbReference type="SMART" id="SM00846"/>
    </source>
</evidence>
<evidence type="ECO:0000313" key="13">
    <source>
        <dbReference type="Proteomes" id="UP000266262"/>
    </source>
</evidence>
<name>A0A1B3WF67_9FIRM</name>
<dbReference type="Gene3D" id="3.30.360.10">
    <property type="entry name" value="Dihydrodipicolinate Reductase, domain 2"/>
    <property type="match status" value="1"/>
</dbReference>
<evidence type="ECO:0000256" key="4">
    <source>
        <dbReference type="PIRSR" id="PIRSR000149-2"/>
    </source>
</evidence>
<dbReference type="KEGG" id="dpn:BCB69_02845"/>
<dbReference type="Proteomes" id="UP000094757">
    <property type="component" value="Chromosome"/>
</dbReference>
<dbReference type="InterPro" id="IPR006424">
    <property type="entry name" value="Glyceraldehyde-3-P_DH_1"/>
</dbReference>
<dbReference type="FunFam" id="3.30.360.10:FF:000002">
    <property type="entry name" value="Glyceraldehyde-3-phosphate dehydrogenase"/>
    <property type="match status" value="1"/>
</dbReference>
<reference evidence="10" key="2">
    <citation type="submission" date="2016-08" db="EMBL/GenBank/DDBJ databases">
        <authorList>
            <person name="Seilhamer J.J."/>
        </authorList>
    </citation>
    <scope>NUCLEOTIDE SEQUENCE [LARGE SCALE GENOMIC DNA]</scope>
    <source>
        <strain evidence="10">F0677</strain>
    </source>
</reference>
<feature type="active site" description="Nucleophile" evidence="3">
    <location>
        <position position="153"/>
    </location>
</feature>
<accession>A0A1B3WF67</accession>
<dbReference type="CDD" id="cd18126">
    <property type="entry name" value="GAPDH_I_C"/>
    <property type="match status" value="1"/>
</dbReference>
<dbReference type="GO" id="GO:0050661">
    <property type="term" value="F:NADP binding"/>
    <property type="evidence" value="ECO:0007669"/>
    <property type="project" value="InterPro"/>
</dbReference>
<dbReference type="PRINTS" id="PR00078">
    <property type="entry name" value="G3PDHDRGNASE"/>
</dbReference>
<dbReference type="EMBL" id="QWKU01000001">
    <property type="protein sequence ID" value="RID95038.1"/>
    <property type="molecule type" value="Genomic_DNA"/>
</dbReference>
<feature type="domain" description="Glyceraldehyde 3-phosphate dehydrogenase NAD(P) binding" evidence="9">
    <location>
        <begin position="4"/>
        <end position="153"/>
    </location>
</feature>
<dbReference type="CDD" id="cd05214">
    <property type="entry name" value="GAPDH_I_N"/>
    <property type="match status" value="1"/>
</dbReference>
<protein>
    <recommendedName>
        <fullName evidence="8">Glyceraldehyde-3-phosphate dehydrogenase</fullName>
        <ecNumber evidence="8">1.2.1.-</ecNumber>
    </recommendedName>
</protein>
<dbReference type="SUPFAM" id="SSF51735">
    <property type="entry name" value="NAD(P)-binding Rossmann-fold domains"/>
    <property type="match status" value="1"/>
</dbReference>
<dbReference type="Pfam" id="PF02800">
    <property type="entry name" value="Gp_dh_C"/>
    <property type="match status" value="1"/>
</dbReference>
<dbReference type="OrthoDB" id="9803304at2"/>
<comment type="similarity">
    <text evidence="1 7">Belongs to the glyceraldehyde-3-phosphate dehydrogenase family.</text>
</comment>
<evidence type="ECO:0000256" key="1">
    <source>
        <dbReference type="ARBA" id="ARBA00007406"/>
    </source>
</evidence>
<dbReference type="GO" id="GO:0016620">
    <property type="term" value="F:oxidoreductase activity, acting on the aldehyde or oxo group of donors, NAD or NADP as acceptor"/>
    <property type="evidence" value="ECO:0007669"/>
    <property type="project" value="InterPro"/>
</dbReference>
<feature type="binding site" evidence="5">
    <location>
        <position position="121"/>
    </location>
    <ligand>
        <name>NAD(+)</name>
        <dbReference type="ChEBI" id="CHEBI:57540"/>
    </ligand>
</feature>
<proteinExistence type="inferred from homology"/>
<dbReference type="Pfam" id="PF00044">
    <property type="entry name" value="Gp_dh_N"/>
    <property type="match status" value="1"/>
</dbReference>
<dbReference type="GO" id="GO:0051287">
    <property type="term" value="F:NAD binding"/>
    <property type="evidence" value="ECO:0007669"/>
    <property type="project" value="InterPro"/>
</dbReference>
<feature type="binding site" evidence="4">
    <location>
        <position position="235"/>
    </location>
    <ligand>
        <name>D-glyceraldehyde 3-phosphate</name>
        <dbReference type="ChEBI" id="CHEBI:59776"/>
    </ligand>
</feature>
<dbReference type="InterPro" id="IPR036291">
    <property type="entry name" value="NAD(P)-bd_dom_sf"/>
</dbReference>
<gene>
    <name evidence="11" type="primary">gap</name>
    <name evidence="10" type="ORF">BCB69_02845</name>
    <name evidence="11" type="ORF">DX915_00350</name>
</gene>
<evidence type="ECO:0000256" key="6">
    <source>
        <dbReference type="PIRSR" id="PIRSR000149-4"/>
    </source>
</evidence>
<dbReference type="SUPFAM" id="SSF55347">
    <property type="entry name" value="Glyceraldehyde-3-phosphate dehydrogenase-like, C-terminal domain"/>
    <property type="match status" value="1"/>
</dbReference>
<evidence type="ECO:0000313" key="11">
    <source>
        <dbReference type="EMBL" id="RID95038.1"/>
    </source>
</evidence>
<dbReference type="Gene3D" id="3.40.50.720">
    <property type="entry name" value="NAD(P)-binding Rossmann-like Domain"/>
    <property type="match status" value="1"/>
</dbReference>
<evidence type="ECO:0000256" key="7">
    <source>
        <dbReference type="RuleBase" id="RU000397"/>
    </source>
</evidence>
<dbReference type="AlphaFoldDB" id="A0A1B3WF67"/>
<feature type="binding site" evidence="4">
    <location>
        <begin position="212"/>
        <end position="213"/>
    </location>
    <ligand>
        <name>D-glyceraldehyde 3-phosphate</name>
        <dbReference type="ChEBI" id="CHEBI:59776"/>
    </ligand>
</feature>
<keyword evidence="5" id="KW-0547">Nucleotide-binding</keyword>
<feature type="site" description="Activates thiol group during catalysis" evidence="6">
    <location>
        <position position="180"/>
    </location>
</feature>
<dbReference type="InterPro" id="IPR020828">
    <property type="entry name" value="GlycerAld_3-P_DH_NAD(P)-bd"/>
</dbReference>
<dbReference type="InterPro" id="IPR020830">
    <property type="entry name" value="GlycerAld_3-P_DH_AS"/>
</dbReference>
<keyword evidence="5" id="KW-0520">NAD</keyword>
<dbReference type="PROSITE" id="PS00071">
    <property type="entry name" value="GAPDH"/>
    <property type="match status" value="1"/>
</dbReference>
<dbReference type="FunFam" id="3.40.50.720:FF:000001">
    <property type="entry name" value="Glyceraldehyde-3-phosphate dehydrogenase"/>
    <property type="match status" value="1"/>
</dbReference>
<dbReference type="Proteomes" id="UP000266262">
    <property type="component" value="Unassembled WGS sequence"/>
</dbReference>
<organism evidence="10 12">
    <name type="scientific">Dialister pneumosintes</name>
    <dbReference type="NCBI Taxonomy" id="39950"/>
    <lineage>
        <taxon>Bacteria</taxon>
        <taxon>Bacillati</taxon>
        <taxon>Bacillota</taxon>
        <taxon>Negativicutes</taxon>
        <taxon>Veillonellales</taxon>
        <taxon>Veillonellaceae</taxon>
        <taxon>Dialister</taxon>
    </lineage>
</organism>
<reference evidence="11 13" key="3">
    <citation type="submission" date="2018-08" db="EMBL/GenBank/DDBJ databases">
        <title>Draft genome sequence of Dialister pneumosintes KCOM 1685.</title>
        <authorList>
            <person name="Kook J.-K."/>
            <person name="Park S.-N."/>
            <person name="Lim Y.K."/>
        </authorList>
    </citation>
    <scope>NUCLEOTIDE SEQUENCE [LARGE SCALE GENOMIC DNA]</scope>
    <source>
        <strain evidence="11 13">KCOM 1685</strain>
    </source>
</reference>
<dbReference type="EC" id="1.2.1.-" evidence="8"/>
<feature type="binding site" evidence="4">
    <location>
        <position position="183"/>
    </location>
    <ligand>
        <name>D-glyceraldehyde 3-phosphate</name>
        <dbReference type="ChEBI" id="CHEBI:59776"/>
    </ligand>
</feature>
<evidence type="ECO:0000256" key="8">
    <source>
        <dbReference type="RuleBase" id="RU361160"/>
    </source>
</evidence>
<evidence type="ECO:0000256" key="2">
    <source>
        <dbReference type="ARBA" id="ARBA00023002"/>
    </source>
</evidence>
<dbReference type="STRING" id="39950.BCB69_02845"/>
<dbReference type="InterPro" id="IPR020829">
    <property type="entry name" value="GlycerAld_3-P_DH_cat"/>
</dbReference>
<feature type="binding site" evidence="5">
    <location>
        <begin position="13"/>
        <end position="14"/>
    </location>
    <ligand>
        <name>NAD(+)</name>
        <dbReference type="ChEBI" id="CHEBI:57540"/>
    </ligand>
</feature>
<feature type="binding site" evidence="5">
    <location>
        <position position="79"/>
    </location>
    <ligand>
        <name>NAD(+)</name>
        <dbReference type="ChEBI" id="CHEBI:57540"/>
    </ligand>
</feature>
<dbReference type="PIRSF" id="PIRSF000149">
    <property type="entry name" value="GAP_DH"/>
    <property type="match status" value="1"/>
</dbReference>
<evidence type="ECO:0000313" key="12">
    <source>
        <dbReference type="Proteomes" id="UP000094757"/>
    </source>
</evidence>
<sequence>MTKTKIGINGFGRIGRLVFRAMLDRDDMDIVAINNPSGAETAAYLLKYDTIHGRLDREVIVDGDSLLIDGKRIVVFHDRDPANLDWSSLGIQIIVESTGKIKDKESASKHIKGTVKKVIITAPAKNEDATIVMGVNEEIYNPKTDHILSNASCTTNCLAPVVKVLNNAFGIKRGLMTTVHSYTNDQAILEKAHKKDPRRGRAAAENMIPTSTGAAKAIGLVIPAMKGKLNGLSIRVPTPDVSLVDLVCELNQKEVTKEEINTVLKQASENELKGILAYTDEPLVSSDFKGTSVSSTIDSTLTMVMEKNMVKVIVWYDNEWGYSERTVDLVAYVAAKGL</sequence>
<feature type="binding site" evidence="4">
    <location>
        <begin position="152"/>
        <end position="154"/>
    </location>
    <ligand>
        <name>D-glyceraldehyde 3-phosphate</name>
        <dbReference type="ChEBI" id="CHEBI:59776"/>
    </ligand>
</feature>
<feature type="binding site" evidence="5">
    <location>
        <position position="318"/>
    </location>
    <ligand>
        <name>NAD(+)</name>
        <dbReference type="ChEBI" id="CHEBI:57540"/>
    </ligand>
</feature>
<dbReference type="NCBIfam" id="TIGR01534">
    <property type="entry name" value="GAPDH-I"/>
    <property type="match status" value="1"/>
</dbReference>
<dbReference type="GO" id="GO:0006006">
    <property type="term" value="P:glucose metabolic process"/>
    <property type="evidence" value="ECO:0007669"/>
    <property type="project" value="InterPro"/>
</dbReference>
<keyword evidence="2 8" id="KW-0560">Oxidoreductase</keyword>
<evidence type="ECO:0000256" key="3">
    <source>
        <dbReference type="PIRSR" id="PIRSR000149-1"/>
    </source>
</evidence>
<evidence type="ECO:0000313" key="10">
    <source>
        <dbReference type="EMBL" id="AOH39628.1"/>
    </source>
</evidence>